<organism evidence="1 2">
    <name type="scientific">Meganyctiphanes norvegica</name>
    <name type="common">Northern krill</name>
    <name type="synonym">Thysanopoda norvegica</name>
    <dbReference type="NCBI Taxonomy" id="48144"/>
    <lineage>
        <taxon>Eukaryota</taxon>
        <taxon>Metazoa</taxon>
        <taxon>Ecdysozoa</taxon>
        <taxon>Arthropoda</taxon>
        <taxon>Crustacea</taxon>
        <taxon>Multicrustacea</taxon>
        <taxon>Malacostraca</taxon>
        <taxon>Eumalacostraca</taxon>
        <taxon>Eucarida</taxon>
        <taxon>Euphausiacea</taxon>
        <taxon>Euphausiidae</taxon>
        <taxon>Meganyctiphanes</taxon>
    </lineage>
</organism>
<dbReference type="Proteomes" id="UP001497623">
    <property type="component" value="Unassembled WGS sequence"/>
</dbReference>
<comment type="caution">
    <text evidence="1">The sequence shown here is derived from an EMBL/GenBank/DDBJ whole genome shotgun (WGS) entry which is preliminary data.</text>
</comment>
<name>A0AAV2RJI8_MEGNR</name>
<accession>A0AAV2RJI8</accession>
<sequence>YLSEVVECREKFDKVLESVDQDIPNAEAAINEIIKIERELKNLLKYCEIQIVNRPFPHGAAAGGDQVKLARLDFPGFDGSGNYNTWKTNFNALAVHVRDDQTKKVHLLKALQGNAKSYISSTMVPTSTFNDIMEMLESRFNDPMAVNYNLLNRIFNSP</sequence>
<protein>
    <submittedName>
        <fullName evidence="1">Uncharacterized protein</fullName>
    </submittedName>
</protein>
<feature type="non-terminal residue" evidence="1">
    <location>
        <position position="1"/>
    </location>
</feature>
<keyword evidence="2" id="KW-1185">Reference proteome</keyword>
<evidence type="ECO:0000313" key="1">
    <source>
        <dbReference type="EMBL" id="CAL4124930.1"/>
    </source>
</evidence>
<dbReference type="AlphaFoldDB" id="A0AAV2RJI8"/>
<dbReference type="EMBL" id="CAXKWB010023225">
    <property type="protein sequence ID" value="CAL4124930.1"/>
    <property type="molecule type" value="Genomic_DNA"/>
</dbReference>
<reference evidence="1 2" key="1">
    <citation type="submission" date="2024-05" db="EMBL/GenBank/DDBJ databases">
        <authorList>
            <person name="Wallberg A."/>
        </authorList>
    </citation>
    <scope>NUCLEOTIDE SEQUENCE [LARGE SCALE GENOMIC DNA]</scope>
</reference>
<evidence type="ECO:0000313" key="2">
    <source>
        <dbReference type="Proteomes" id="UP001497623"/>
    </source>
</evidence>
<feature type="non-terminal residue" evidence="1">
    <location>
        <position position="158"/>
    </location>
</feature>
<gene>
    <name evidence="1" type="ORF">MNOR_LOCUS24884</name>
</gene>
<proteinExistence type="predicted"/>